<comment type="caution">
    <text evidence="6">The sequence shown here is derived from an EMBL/GenBank/DDBJ whole genome shotgun (WGS) entry which is preliminary data.</text>
</comment>
<gene>
    <name evidence="6" type="ORF">DW099_18555</name>
</gene>
<keyword evidence="2" id="KW-0805">Transcription regulation</keyword>
<dbReference type="PRINTS" id="PR00039">
    <property type="entry name" value="HTHLYSR"/>
</dbReference>
<dbReference type="PROSITE" id="PS50931">
    <property type="entry name" value="HTH_LYSR"/>
    <property type="match status" value="1"/>
</dbReference>
<comment type="similarity">
    <text evidence="1">Belongs to the LysR transcriptional regulatory family.</text>
</comment>
<evidence type="ECO:0000259" key="5">
    <source>
        <dbReference type="PROSITE" id="PS50931"/>
    </source>
</evidence>
<accession>A0A415DUN0</accession>
<keyword evidence="7" id="KW-1185">Reference proteome</keyword>
<proteinExistence type="inferred from homology"/>
<evidence type="ECO:0000256" key="1">
    <source>
        <dbReference type="ARBA" id="ARBA00009437"/>
    </source>
</evidence>
<dbReference type="Gene3D" id="1.10.10.10">
    <property type="entry name" value="Winged helix-like DNA-binding domain superfamily/Winged helix DNA-binding domain"/>
    <property type="match status" value="1"/>
</dbReference>
<dbReference type="InterPro" id="IPR036390">
    <property type="entry name" value="WH_DNA-bd_sf"/>
</dbReference>
<dbReference type="OrthoDB" id="9803714at2"/>
<dbReference type="PANTHER" id="PTHR30346:SF0">
    <property type="entry name" value="HCA OPERON TRANSCRIPTIONAL ACTIVATOR HCAR"/>
    <property type="match status" value="1"/>
</dbReference>
<evidence type="ECO:0000313" key="6">
    <source>
        <dbReference type="EMBL" id="RHJ83725.1"/>
    </source>
</evidence>
<keyword evidence="4" id="KW-0804">Transcription</keyword>
<evidence type="ECO:0000256" key="4">
    <source>
        <dbReference type="ARBA" id="ARBA00023163"/>
    </source>
</evidence>
<protein>
    <submittedName>
        <fullName evidence="6">LysR family transcriptional regulator</fullName>
    </submittedName>
</protein>
<dbReference type="RefSeq" id="WP_067535131.1">
    <property type="nucleotide sequence ID" value="NZ_AP025567.1"/>
</dbReference>
<dbReference type="AlphaFoldDB" id="A0A415DUN0"/>
<dbReference type="InterPro" id="IPR000847">
    <property type="entry name" value="LysR_HTH_N"/>
</dbReference>
<evidence type="ECO:0000256" key="3">
    <source>
        <dbReference type="ARBA" id="ARBA00023125"/>
    </source>
</evidence>
<dbReference type="InterPro" id="IPR036388">
    <property type="entry name" value="WH-like_DNA-bd_sf"/>
</dbReference>
<dbReference type="SUPFAM" id="SSF53850">
    <property type="entry name" value="Periplasmic binding protein-like II"/>
    <property type="match status" value="1"/>
</dbReference>
<dbReference type="GO" id="GO:0032993">
    <property type="term" value="C:protein-DNA complex"/>
    <property type="evidence" value="ECO:0007669"/>
    <property type="project" value="TreeGrafter"/>
</dbReference>
<dbReference type="Pfam" id="PF00126">
    <property type="entry name" value="HTH_1"/>
    <property type="match status" value="1"/>
</dbReference>
<dbReference type="EMBL" id="QRMS01000008">
    <property type="protein sequence ID" value="RHJ83725.1"/>
    <property type="molecule type" value="Genomic_DNA"/>
</dbReference>
<feature type="domain" description="HTH lysR-type" evidence="5">
    <location>
        <begin position="1"/>
        <end position="58"/>
    </location>
</feature>
<keyword evidence="3" id="KW-0238">DNA-binding</keyword>
<dbReference type="GeneID" id="83003587"/>
<organism evidence="6 7">
    <name type="scientific">Emergencia timonensis</name>
    <dbReference type="NCBI Taxonomy" id="1776384"/>
    <lineage>
        <taxon>Bacteria</taxon>
        <taxon>Bacillati</taxon>
        <taxon>Bacillota</taxon>
        <taxon>Clostridia</taxon>
        <taxon>Peptostreptococcales</taxon>
        <taxon>Anaerovoracaceae</taxon>
        <taxon>Emergencia</taxon>
    </lineage>
</organism>
<sequence>MQLQQLEYFVKVAELGSLNKAAEVFYVTQPALSKAIQNLEQEIGAEVLRRTNKGVSMTEDGKKLYEYAKVILSHVDLIRDIKGKDALQTLAVASYPLISMSRIIADFYNRQSDRNVTIRLKEDRLMQVIDHVYEGRDEIGFLLINNSQLREVKNTLKFKGLSLEILGHDTWYANVGEHSPLYDKELVTMEELIQYPIVRLHDDHYSNLTNYLRIDGILLRDSRKHIYVSDNAGLVNVMRHTDAYRFGPGLSNRDFADLGIRSIPIRNCDVDVVVGWIKKKSAALSFIGEEFVHLLEEWTETELERK</sequence>
<evidence type="ECO:0000313" key="7">
    <source>
        <dbReference type="Proteomes" id="UP000284841"/>
    </source>
</evidence>
<dbReference type="STRING" id="1776384.GCA_900086585_01204"/>
<dbReference type="FunFam" id="1.10.10.10:FF:000001">
    <property type="entry name" value="LysR family transcriptional regulator"/>
    <property type="match status" value="1"/>
</dbReference>
<name>A0A415DUN0_9FIRM</name>
<dbReference type="Gene3D" id="3.40.190.290">
    <property type="match status" value="1"/>
</dbReference>
<reference evidence="6 7" key="1">
    <citation type="submission" date="2018-08" db="EMBL/GenBank/DDBJ databases">
        <title>A genome reference for cultivated species of the human gut microbiota.</title>
        <authorList>
            <person name="Zou Y."/>
            <person name="Xue W."/>
            <person name="Luo G."/>
        </authorList>
    </citation>
    <scope>NUCLEOTIDE SEQUENCE [LARGE SCALE GENOMIC DNA]</scope>
    <source>
        <strain evidence="6 7">AM07-24</strain>
    </source>
</reference>
<dbReference type="Proteomes" id="UP000284841">
    <property type="component" value="Unassembled WGS sequence"/>
</dbReference>
<dbReference type="GO" id="GO:0003700">
    <property type="term" value="F:DNA-binding transcription factor activity"/>
    <property type="evidence" value="ECO:0007669"/>
    <property type="project" value="InterPro"/>
</dbReference>
<dbReference type="SUPFAM" id="SSF46785">
    <property type="entry name" value="Winged helix' DNA-binding domain"/>
    <property type="match status" value="1"/>
</dbReference>
<dbReference type="GO" id="GO:0003677">
    <property type="term" value="F:DNA binding"/>
    <property type="evidence" value="ECO:0007669"/>
    <property type="project" value="UniProtKB-KW"/>
</dbReference>
<evidence type="ECO:0000256" key="2">
    <source>
        <dbReference type="ARBA" id="ARBA00023015"/>
    </source>
</evidence>
<dbReference type="PANTHER" id="PTHR30346">
    <property type="entry name" value="TRANSCRIPTIONAL DUAL REGULATOR HCAR-RELATED"/>
    <property type="match status" value="1"/>
</dbReference>